<keyword evidence="10" id="KW-1185">Reference proteome</keyword>
<dbReference type="GO" id="GO:0005886">
    <property type="term" value="C:plasma membrane"/>
    <property type="evidence" value="ECO:0007669"/>
    <property type="project" value="UniProtKB-SubCell"/>
</dbReference>
<accession>A0A2N3XZQ6</accession>
<evidence type="ECO:0000256" key="1">
    <source>
        <dbReference type="ARBA" id="ARBA00004651"/>
    </source>
</evidence>
<feature type="region of interest" description="Disordered" evidence="6">
    <location>
        <begin position="1"/>
        <end position="24"/>
    </location>
</feature>
<feature type="transmembrane region" description="Helical" evidence="7">
    <location>
        <begin position="73"/>
        <end position="97"/>
    </location>
</feature>
<dbReference type="Gene3D" id="1.20.1250.20">
    <property type="entry name" value="MFS general substrate transporter like domains"/>
    <property type="match status" value="1"/>
</dbReference>
<evidence type="ECO:0000313" key="9">
    <source>
        <dbReference type="EMBL" id="PKW16110.1"/>
    </source>
</evidence>
<feature type="transmembrane region" description="Helical" evidence="7">
    <location>
        <begin position="422"/>
        <end position="444"/>
    </location>
</feature>
<feature type="transmembrane region" description="Helical" evidence="7">
    <location>
        <begin position="334"/>
        <end position="353"/>
    </location>
</feature>
<feature type="transmembrane region" description="Helical" evidence="7">
    <location>
        <begin position="193"/>
        <end position="214"/>
    </location>
</feature>
<dbReference type="InterPro" id="IPR036259">
    <property type="entry name" value="MFS_trans_sf"/>
</dbReference>
<protein>
    <submittedName>
        <fullName evidence="9">MFS transporter</fullName>
    </submittedName>
</protein>
<dbReference type="PROSITE" id="PS50850">
    <property type="entry name" value="MFS"/>
    <property type="match status" value="1"/>
</dbReference>
<evidence type="ECO:0000256" key="6">
    <source>
        <dbReference type="SAM" id="MobiDB-lite"/>
    </source>
</evidence>
<dbReference type="SUPFAM" id="SSF103473">
    <property type="entry name" value="MFS general substrate transporter"/>
    <property type="match status" value="1"/>
</dbReference>
<feature type="transmembrane region" description="Helical" evidence="7">
    <location>
        <begin position="359"/>
        <end position="381"/>
    </location>
</feature>
<dbReference type="EMBL" id="PJNB01000001">
    <property type="protein sequence ID" value="PKW16110.1"/>
    <property type="molecule type" value="Genomic_DNA"/>
</dbReference>
<dbReference type="OrthoDB" id="9109650at2"/>
<name>A0A2N3XZQ6_SACSN</name>
<keyword evidence="5 7" id="KW-0472">Membrane</keyword>
<evidence type="ECO:0000256" key="4">
    <source>
        <dbReference type="ARBA" id="ARBA00022989"/>
    </source>
</evidence>
<feature type="transmembrane region" description="Helical" evidence="7">
    <location>
        <begin position="39"/>
        <end position="61"/>
    </location>
</feature>
<feature type="transmembrane region" description="Helical" evidence="7">
    <location>
        <begin position="264"/>
        <end position="286"/>
    </location>
</feature>
<evidence type="ECO:0000256" key="3">
    <source>
        <dbReference type="ARBA" id="ARBA00022692"/>
    </source>
</evidence>
<feature type="transmembrane region" description="Helical" evidence="7">
    <location>
        <begin position="306"/>
        <end position="327"/>
    </location>
</feature>
<evidence type="ECO:0000256" key="2">
    <source>
        <dbReference type="ARBA" id="ARBA00022448"/>
    </source>
</evidence>
<evidence type="ECO:0000259" key="8">
    <source>
        <dbReference type="PROSITE" id="PS50850"/>
    </source>
</evidence>
<dbReference type="GO" id="GO:0022857">
    <property type="term" value="F:transmembrane transporter activity"/>
    <property type="evidence" value="ECO:0007669"/>
    <property type="project" value="InterPro"/>
</dbReference>
<keyword evidence="2" id="KW-0813">Transport</keyword>
<feature type="transmembrane region" description="Helical" evidence="7">
    <location>
        <begin position="164"/>
        <end position="181"/>
    </location>
</feature>
<dbReference type="Pfam" id="PF00083">
    <property type="entry name" value="Sugar_tr"/>
    <property type="match status" value="1"/>
</dbReference>
<reference evidence="9" key="1">
    <citation type="submission" date="2017-12" db="EMBL/GenBank/DDBJ databases">
        <title>Sequencing the genomes of 1000 Actinobacteria strains.</title>
        <authorList>
            <person name="Klenk H.-P."/>
        </authorList>
    </citation>
    <scope>NUCLEOTIDE SEQUENCE [LARGE SCALE GENOMIC DNA]</scope>
    <source>
        <strain evidence="9">DSM 44228</strain>
    </source>
</reference>
<dbReference type="PANTHER" id="PTHR23511">
    <property type="entry name" value="SYNAPTIC VESICLE GLYCOPROTEIN 2"/>
    <property type="match status" value="1"/>
</dbReference>
<comment type="subcellular location">
    <subcellularLocation>
        <location evidence="1">Cell membrane</location>
        <topology evidence="1">Multi-pass membrane protein</topology>
    </subcellularLocation>
</comment>
<dbReference type="InterPro" id="IPR005828">
    <property type="entry name" value="MFS_sugar_transport-like"/>
</dbReference>
<dbReference type="PANTHER" id="PTHR23511:SF34">
    <property type="entry name" value="SYNAPTIC VESICLE GLYCOPROTEIN 2"/>
    <property type="match status" value="1"/>
</dbReference>
<dbReference type="CDD" id="cd17316">
    <property type="entry name" value="MFS_SV2_like"/>
    <property type="match status" value="1"/>
</dbReference>
<feature type="transmembrane region" description="Helical" evidence="7">
    <location>
        <begin position="104"/>
        <end position="123"/>
    </location>
</feature>
<keyword evidence="4 7" id="KW-1133">Transmembrane helix</keyword>
<dbReference type="STRING" id="994479.GCA_000194155_03311"/>
<dbReference type="PROSITE" id="PS00217">
    <property type="entry name" value="SUGAR_TRANSPORT_2"/>
    <property type="match status" value="1"/>
</dbReference>
<feature type="compositionally biased region" description="Basic and acidic residues" evidence="6">
    <location>
        <begin position="1"/>
        <end position="19"/>
    </location>
</feature>
<dbReference type="InterPro" id="IPR005829">
    <property type="entry name" value="Sugar_transporter_CS"/>
</dbReference>
<dbReference type="InterPro" id="IPR020846">
    <property type="entry name" value="MFS_dom"/>
</dbReference>
<evidence type="ECO:0000256" key="7">
    <source>
        <dbReference type="SAM" id="Phobius"/>
    </source>
</evidence>
<dbReference type="AlphaFoldDB" id="A0A2N3XZQ6"/>
<sequence>MRQHDTGQAEATRYHRDAGRPTAKTGVDDAPLTWFHRRLTLYSAGGPLLDGYVLGIIGLALTQVVPLWDLSPVWQGLLAASALLGMFLGGLVFGYVTDLVGRQAMYTIDLAAIVVGSVAQFFVDGPVWLLILRFVVGLAIGADYPIATSLLAEFTPRRHRGSMLGWLTTMWAAGNTIAYLVGEALLELGPDAWRWMLLSPAIPAAVLMVARFGTPESPRWLLSKGRTEEAKAALRKALGPDAELDDLPAEPGETSLRGLISKGYLRRTVFVAVFWACSLWPVYAIYAFGPALLSALNLDDPRQANLGSAAIGVFFLAGCVIATLVANRLNRRTLLIWPFAVATVALLLLGLIPTAPTPVIATLFVLYALAIGGPTILQWIYPNELFPTAIRATAVGLGTTVSRIGAGVGTFVTPILLGHMGIGATMLLAGLICVLGLIVSVLMAPETRHHDLHQASSVPTDTGK</sequence>
<keyword evidence="3 7" id="KW-0812">Transmembrane</keyword>
<feature type="transmembrane region" description="Helical" evidence="7">
    <location>
        <begin position="129"/>
        <end position="152"/>
    </location>
</feature>
<organism evidence="9 10">
    <name type="scientific">Saccharopolyspora spinosa</name>
    <dbReference type="NCBI Taxonomy" id="60894"/>
    <lineage>
        <taxon>Bacteria</taxon>
        <taxon>Bacillati</taxon>
        <taxon>Actinomycetota</taxon>
        <taxon>Actinomycetes</taxon>
        <taxon>Pseudonocardiales</taxon>
        <taxon>Pseudonocardiaceae</taxon>
        <taxon>Saccharopolyspora</taxon>
    </lineage>
</organism>
<evidence type="ECO:0000313" key="10">
    <source>
        <dbReference type="Proteomes" id="UP000233786"/>
    </source>
</evidence>
<gene>
    <name evidence="9" type="ORF">A8926_3906</name>
</gene>
<dbReference type="Proteomes" id="UP000233786">
    <property type="component" value="Unassembled WGS sequence"/>
</dbReference>
<comment type="caution">
    <text evidence="9">The sequence shown here is derived from an EMBL/GenBank/DDBJ whole genome shotgun (WGS) entry which is preliminary data.</text>
</comment>
<feature type="transmembrane region" description="Helical" evidence="7">
    <location>
        <begin position="393"/>
        <end position="416"/>
    </location>
</feature>
<proteinExistence type="predicted"/>
<feature type="domain" description="Major facilitator superfamily (MFS) profile" evidence="8">
    <location>
        <begin position="39"/>
        <end position="448"/>
    </location>
</feature>
<evidence type="ECO:0000256" key="5">
    <source>
        <dbReference type="ARBA" id="ARBA00023136"/>
    </source>
</evidence>